<evidence type="ECO:0000313" key="2">
    <source>
        <dbReference type="EMBL" id="ELZ14079.1"/>
    </source>
</evidence>
<accession>M0BWQ3</accession>
<sequence>MSSGIDIFADGVIFSSVFGIDNVLTVLGLIFVSEILWIERNIFACEIAGDNCTVLKRGCGMCNWIIDGDRCVLFCVSYFKQIGCINIRTLNKLLLVSVLSEEIKDAMFAWIAPTEK</sequence>
<protein>
    <submittedName>
        <fullName evidence="2">Uncharacterized protein</fullName>
    </submittedName>
</protein>
<keyword evidence="1" id="KW-1133">Transmembrane helix</keyword>
<dbReference type="Proteomes" id="UP000011657">
    <property type="component" value="Unassembled WGS sequence"/>
</dbReference>
<evidence type="ECO:0000313" key="3">
    <source>
        <dbReference type="Proteomes" id="UP000011657"/>
    </source>
</evidence>
<organism evidence="2 3">
    <name type="scientific">Haloterrigena salina JCM 13891</name>
    <dbReference type="NCBI Taxonomy" id="1227488"/>
    <lineage>
        <taxon>Archaea</taxon>
        <taxon>Methanobacteriati</taxon>
        <taxon>Methanobacteriota</taxon>
        <taxon>Stenosarchaea group</taxon>
        <taxon>Halobacteria</taxon>
        <taxon>Halobacteriales</taxon>
        <taxon>Natrialbaceae</taxon>
        <taxon>Haloterrigena</taxon>
    </lineage>
</organism>
<proteinExistence type="predicted"/>
<keyword evidence="1" id="KW-0812">Transmembrane</keyword>
<feature type="transmembrane region" description="Helical" evidence="1">
    <location>
        <begin position="12"/>
        <end position="32"/>
    </location>
</feature>
<dbReference type="EMBL" id="AOIS01000065">
    <property type="protein sequence ID" value="ELZ14079.1"/>
    <property type="molecule type" value="Genomic_DNA"/>
</dbReference>
<evidence type="ECO:0000256" key="1">
    <source>
        <dbReference type="SAM" id="Phobius"/>
    </source>
</evidence>
<keyword evidence="1" id="KW-0472">Membrane</keyword>
<gene>
    <name evidence="2" type="ORF">C477_21205</name>
</gene>
<dbReference type="AlphaFoldDB" id="M0BWQ3"/>
<reference evidence="2 3" key="1">
    <citation type="journal article" date="2014" name="PLoS Genet.">
        <title>Phylogenetically driven sequencing of extremely halophilic archaea reveals strategies for static and dynamic osmo-response.</title>
        <authorList>
            <person name="Becker E.A."/>
            <person name="Seitzer P.M."/>
            <person name="Tritt A."/>
            <person name="Larsen D."/>
            <person name="Krusor M."/>
            <person name="Yao A.I."/>
            <person name="Wu D."/>
            <person name="Madern D."/>
            <person name="Eisen J.A."/>
            <person name="Darling A.E."/>
            <person name="Facciotti M.T."/>
        </authorList>
    </citation>
    <scope>NUCLEOTIDE SEQUENCE [LARGE SCALE GENOMIC DNA]</scope>
    <source>
        <strain evidence="2 3">JCM 13891</strain>
    </source>
</reference>
<comment type="caution">
    <text evidence="2">The sequence shown here is derived from an EMBL/GenBank/DDBJ whole genome shotgun (WGS) entry which is preliminary data.</text>
</comment>
<keyword evidence="3" id="KW-1185">Reference proteome</keyword>
<name>M0BWQ3_9EURY</name>